<protein>
    <submittedName>
        <fullName evidence="2">Uncharacterized protein</fullName>
    </submittedName>
</protein>
<evidence type="ECO:0000256" key="1">
    <source>
        <dbReference type="SAM" id="SignalP"/>
    </source>
</evidence>
<dbReference type="RefSeq" id="WP_228353604.1">
    <property type="nucleotide sequence ID" value="NZ_JACEGA010000001.1"/>
</dbReference>
<dbReference type="AlphaFoldDB" id="A0A839K261"/>
<proteinExistence type="predicted"/>
<feature type="chain" id="PRO_5038349347" evidence="1">
    <location>
        <begin position="19"/>
        <end position="199"/>
    </location>
</feature>
<evidence type="ECO:0000313" key="2">
    <source>
        <dbReference type="EMBL" id="MBB2184003.1"/>
    </source>
</evidence>
<reference evidence="2 3" key="1">
    <citation type="submission" date="2020-07" db="EMBL/GenBank/DDBJ databases">
        <title>Characterization and genome sequencing of isolate MD1, a novel member within the family Lachnospiraceae.</title>
        <authorList>
            <person name="Rettenmaier R."/>
            <person name="Di Bello L."/>
            <person name="Zinser C."/>
            <person name="Scheitz K."/>
            <person name="Liebl W."/>
            <person name="Zverlov V."/>
        </authorList>
    </citation>
    <scope>NUCLEOTIDE SEQUENCE [LARGE SCALE GENOMIC DNA]</scope>
    <source>
        <strain evidence="2 3">MD1</strain>
    </source>
</reference>
<gene>
    <name evidence="2" type="ORF">H0486_14075</name>
</gene>
<feature type="signal peptide" evidence="1">
    <location>
        <begin position="1"/>
        <end position="18"/>
    </location>
</feature>
<evidence type="ECO:0000313" key="3">
    <source>
        <dbReference type="Proteomes" id="UP000574276"/>
    </source>
</evidence>
<dbReference type="EMBL" id="JACEGA010000001">
    <property type="protein sequence ID" value="MBB2184003.1"/>
    <property type="molecule type" value="Genomic_DNA"/>
</dbReference>
<dbReference type="PROSITE" id="PS51257">
    <property type="entry name" value="PROKAR_LIPOPROTEIN"/>
    <property type="match status" value="1"/>
</dbReference>
<comment type="caution">
    <text evidence="2">The sequence shown here is derived from an EMBL/GenBank/DDBJ whole genome shotgun (WGS) entry which is preliminary data.</text>
</comment>
<sequence>MKRVVLCLTMLMIIIGTAGCSRKEVIITVDDVSVNTLLAKANGELNVAMVEEFDKSYYDISEMEEFAANKIKEYNQKAGGDHIALMQSANRDGKAILLLSYSGMDQYAAFNQVTAAYFNGGVSEIPLELPATLKNVKKDSVADTQKVIQNEKYKVLVINEPYDIFVDGKVMFYSDNAVLVDDNKVQSAAEGTTVVVFKP</sequence>
<keyword evidence="1" id="KW-0732">Signal</keyword>
<keyword evidence="3" id="KW-1185">Reference proteome</keyword>
<accession>A0A839K261</accession>
<name>A0A839K261_9FIRM</name>
<dbReference type="Proteomes" id="UP000574276">
    <property type="component" value="Unassembled WGS sequence"/>
</dbReference>
<organism evidence="2 3">
    <name type="scientific">Variimorphobacter saccharofermentans</name>
    <dbReference type="NCBI Taxonomy" id="2755051"/>
    <lineage>
        <taxon>Bacteria</taxon>
        <taxon>Bacillati</taxon>
        <taxon>Bacillota</taxon>
        <taxon>Clostridia</taxon>
        <taxon>Lachnospirales</taxon>
        <taxon>Lachnospiraceae</taxon>
        <taxon>Variimorphobacter</taxon>
    </lineage>
</organism>